<dbReference type="PROSITE" id="PS00108">
    <property type="entry name" value="PROTEIN_KINASE_ST"/>
    <property type="match status" value="1"/>
</dbReference>
<dbReference type="OMA" id="MRITTMA"/>
<dbReference type="Ensembl" id="ENSSPUT00000018806.1">
    <property type="protein sequence ID" value="ENSSPUP00000017663.1"/>
    <property type="gene ID" value="ENSSPUG00000013625.1"/>
</dbReference>
<dbReference type="GO" id="GO:0005524">
    <property type="term" value="F:ATP binding"/>
    <property type="evidence" value="ECO:0007669"/>
    <property type="project" value="UniProtKB-UniRule"/>
</dbReference>
<evidence type="ECO:0000313" key="10">
    <source>
        <dbReference type="Proteomes" id="UP000694392"/>
    </source>
</evidence>
<dbReference type="SMART" id="SM00220">
    <property type="entry name" value="S_TKc"/>
    <property type="match status" value="1"/>
</dbReference>
<dbReference type="Proteomes" id="UP000694392">
    <property type="component" value="Unplaced"/>
</dbReference>
<dbReference type="Gene3D" id="3.30.200.20">
    <property type="entry name" value="Phosphorylase Kinase, domain 1"/>
    <property type="match status" value="1"/>
</dbReference>
<evidence type="ECO:0000256" key="5">
    <source>
        <dbReference type="ARBA" id="ARBA00022840"/>
    </source>
</evidence>
<evidence type="ECO:0000256" key="3">
    <source>
        <dbReference type="ARBA" id="ARBA00022741"/>
    </source>
</evidence>
<dbReference type="CDD" id="cd05578">
    <property type="entry name" value="STKc_Yank1"/>
    <property type="match status" value="1"/>
</dbReference>
<reference evidence="9" key="1">
    <citation type="submission" date="2025-08" db="UniProtKB">
        <authorList>
            <consortium name="Ensembl"/>
        </authorList>
    </citation>
    <scope>IDENTIFICATION</scope>
</reference>
<reference evidence="9" key="2">
    <citation type="submission" date="2025-09" db="UniProtKB">
        <authorList>
            <consortium name="Ensembl"/>
        </authorList>
    </citation>
    <scope>IDENTIFICATION</scope>
</reference>
<dbReference type="GO" id="GO:0009966">
    <property type="term" value="P:regulation of signal transduction"/>
    <property type="evidence" value="ECO:0007669"/>
    <property type="project" value="TreeGrafter"/>
</dbReference>
<dbReference type="GeneTree" id="ENSGT00940000158185"/>
<evidence type="ECO:0000259" key="8">
    <source>
        <dbReference type="PROSITE" id="PS50011"/>
    </source>
</evidence>
<keyword evidence="2" id="KW-0808">Transferase</keyword>
<organism evidence="9 10">
    <name type="scientific">Sphenodon punctatus</name>
    <name type="common">Tuatara</name>
    <name type="synonym">Hatteria punctata</name>
    <dbReference type="NCBI Taxonomy" id="8508"/>
    <lineage>
        <taxon>Eukaryota</taxon>
        <taxon>Metazoa</taxon>
        <taxon>Chordata</taxon>
        <taxon>Craniata</taxon>
        <taxon>Vertebrata</taxon>
        <taxon>Euteleostomi</taxon>
        <taxon>Lepidosauria</taxon>
        <taxon>Sphenodontia</taxon>
        <taxon>Sphenodontidae</taxon>
        <taxon>Sphenodon</taxon>
    </lineage>
</organism>
<dbReference type="GO" id="GO:0007186">
    <property type="term" value="P:G protein-coupled receptor signaling pathway"/>
    <property type="evidence" value="ECO:0007669"/>
    <property type="project" value="TreeGrafter"/>
</dbReference>
<keyword evidence="5 6" id="KW-0067">ATP-binding</keyword>
<dbReference type="PANTHER" id="PTHR24355:SF31">
    <property type="entry name" value="SERINE_THREONINE KINASE 32A"/>
    <property type="match status" value="1"/>
</dbReference>
<dbReference type="GO" id="GO:0001664">
    <property type="term" value="F:G protein-coupled receptor binding"/>
    <property type="evidence" value="ECO:0007669"/>
    <property type="project" value="TreeGrafter"/>
</dbReference>
<evidence type="ECO:0000256" key="6">
    <source>
        <dbReference type="PROSITE-ProRule" id="PRU10141"/>
    </source>
</evidence>
<dbReference type="PROSITE" id="PS00107">
    <property type="entry name" value="PROTEIN_KINASE_ATP"/>
    <property type="match status" value="1"/>
</dbReference>
<keyword evidence="10" id="KW-1185">Reference proteome</keyword>
<dbReference type="PROSITE" id="PS50011">
    <property type="entry name" value="PROTEIN_KINASE_DOM"/>
    <property type="match status" value="1"/>
</dbReference>
<dbReference type="Pfam" id="PF00069">
    <property type="entry name" value="Pkinase"/>
    <property type="match status" value="1"/>
</dbReference>
<dbReference type="AlphaFoldDB" id="A0A8D0H9I4"/>
<name>A0A8D0H9I4_SPHPU</name>
<proteinExistence type="inferred from homology"/>
<dbReference type="Gene3D" id="1.10.510.10">
    <property type="entry name" value="Transferase(Phosphotransferase) domain 1"/>
    <property type="match status" value="1"/>
</dbReference>
<dbReference type="FunFam" id="1.10.510.10:FF:000169">
    <property type="entry name" value="Serine/threonine-protein kinase 32A"/>
    <property type="match status" value="1"/>
</dbReference>
<keyword evidence="1 7" id="KW-0723">Serine/threonine-protein kinase</keyword>
<feature type="domain" description="Protein kinase" evidence="8">
    <location>
        <begin position="23"/>
        <end position="281"/>
    </location>
</feature>
<dbReference type="GO" id="GO:0004703">
    <property type="term" value="F:G protein-coupled receptor kinase activity"/>
    <property type="evidence" value="ECO:0007669"/>
    <property type="project" value="TreeGrafter"/>
</dbReference>
<dbReference type="InterPro" id="IPR008271">
    <property type="entry name" value="Ser/Thr_kinase_AS"/>
</dbReference>
<dbReference type="FunFam" id="3.30.200.20:FF:000158">
    <property type="entry name" value="Serine/threonine-protein kinase 32A"/>
    <property type="match status" value="1"/>
</dbReference>
<evidence type="ECO:0000256" key="1">
    <source>
        <dbReference type="ARBA" id="ARBA00022527"/>
    </source>
</evidence>
<feature type="binding site" evidence="6">
    <location>
        <position position="52"/>
    </location>
    <ligand>
        <name>ATP</name>
        <dbReference type="ChEBI" id="CHEBI:30616"/>
    </ligand>
</feature>
<gene>
    <name evidence="9" type="primary">STK32A</name>
</gene>
<dbReference type="InterPro" id="IPR011009">
    <property type="entry name" value="Kinase-like_dom_sf"/>
</dbReference>
<evidence type="ECO:0000256" key="4">
    <source>
        <dbReference type="ARBA" id="ARBA00022777"/>
    </source>
</evidence>
<accession>A0A8D0H9I4</accession>
<dbReference type="InterPro" id="IPR017441">
    <property type="entry name" value="Protein_kinase_ATP_BS"/>
</dbReference>
<evidence type="ECO:0000256" key="7">
    <source>
        <dbReference type="RuleBase" id="RU000304"/>
    </source>
</evidence>
<keyword evidence="4" id="KW-0418">Kinase</keyword>
<evidence type="ECO:0000256" key="2">
    <source>
        <dbReference type="ARBA" id="ARBA00022679"/>
    </source>
</evidence>
<evidence type="ECO:0000313" key="9">
    <source>
        <dbReference type="Ensembl" id="ENSSPUP00000017663.1"/>
    </source>
</evidence>
<dbReference type="SUPFAM" id="SSF56112">
    <property type="entry name" value="Protein kinase-like (PK-like)"/>
    <property type="match status" value="1"/>
</dbReference>
<dbReference type="InterPro" id="IPR000719">
    <property type="entry name" value="Prot_kinase_dom"/>
</dbReference>
<sequence>GAFVNLYRTPVPVANKEITFDHFEILRAIGKGSFGKVCIVQKNDTKKMYAMKYMNKQKCVERNEVRNVFKELQIMQGLEHPFLVNLWYSFQDEEDMFMVVDLLLGGDLRYHLQQNVRFQEDTVKLFICELALALEYLQSRNIIHRDIKPDNILMDEHGHVHITDFNIATMLTKDMQVTTIAGTKPYMAPEMFSAPKPISYSFAVDWWSLGITAYELLRGRRPYHIRSSTATNEIAHVFKTATVMYPAAWSKEMVSLLEKLLEPNPEERFSQLSDIQDILYLADINWDAVLQKMIMPGFMPTKGRLNCDPTFELEEMILESKPLHKKKKRLAKKEKESSKSNSSQVRRNRVCVRGSVFVCVCVCVCVCVWQKCQ</sequence>
<comment type="similarity">
    <text evidence="7">Belongs to the protein kinase superfamily.</text>
</comment>
<dbReference type="PANTHER" id="PTHR24355">
    <property type="entry name" value="G PROTEIN-COUPLED RECEPTOR KINASE/RIBOSOMAL PROTEIN S6 KINASE"/>
    <property type="match status" value="1"/>
</dbReference>
<protein>
    <submittedName>
        <fullName evidence="9">Serine/threonine kinase 32A</fullName>
    </submittedName>
</protein>
<keyword evidence="3 6" id="KW-0547">Nucleotide-binding</keyword>